<evidence type="ECO:0000313" key="3">
    <source>
        <dbReference type="Proteomes" id="UP001279734"/>
    </source>
</evidence>
<evidence type="ECO:0000313" key="2">
    <source>
        <dbReference type="EMBL" id="GMH17725.1"/>
    </source>
</evidence>
<proteinExistence type="predicted"/>
<protein>
    <submittedName>
        <fullName evidence="2">Uncharacterized protein</fullName>
    </submittedName>
</protein>
<evidence type="ECO:0000256" key="1">
    <source>
        <dbReference type="SAM" id="MobiDB-lite"/>
    </source>
</evidence>
<accession>A0AAD3SVA2</accession>
<feature type="compositionally biased region" description="Basic and acidic residues" evidence="1">
    <location>
        <begin position="78"/>
        <end position="91"/>
    </location>
</feature>
<name>A0AAD3SVA2_NEPGR</name>
<dbReference type="Proteomes" id="UP001279734">
    <property type="component" value="Unassembled WGS sequence"/>
</dbReference>
<gene>
    <name evidence="2" type="ORF">Nepgr_019566</name>
</gene>
<keyword evidence="3" id="KW-1185">Reference proteome</keyword>
<organism evidence="2 3">
    <name type="scientific">Nepenthes gracilis</name>
    <name type="common">Slender pitcher plant</name>
    <dbReference type="NCBI Taxonomy" id="150966"/>
    <lineage>
        <taxon>Eukaryota</taxon>
        <taxon>Viridiplantae</taxon>
        <taxon>Streptophyta</taxon>
        <taxon>Embryophyta</taxon>
        <taxon>Tracheophyta</taxon>
        <taxon>Spermatophyta</taxon>
        <taxon>Magnoliopsida</taxon>
        <taxon>eudicotyledons</taxon>
        <taxon>Gunneridae</taxon>
        <taxon>Pentapetalae</taxon>
        <taxon>Caryophyllales</taxon>
        <taxon>Nepenthaceae</taxon>
        <taxon>Nepenthes</taxon>
    </lineage>
</organism>
<reference evidence="2" key="1">
    <citation type="submission" date="2023-05" db="EMBL/GenBank/DDBJ databases">
        <title>Nepenthes gracilis genome sequencing.</title>
        <authorList>
            <person name="Fukushima K."/>
        </authorList>
    </citation>
    <scope>NUCLEOTIDE SEQUENCE</scope>
    <source>
        <strain evidence="2">SING2019-196</strain>
    </source>
</reference>
<feature type="region of interest" description="Disordered" evidence="1">
    <location>
        <begin position="77"/>
        <end position="134"/>
    </location>
</feature>
<dbReference type="EMBL" id="BSYO01000018">
    <property type="protein sequence ID" value="GMH17725.1"/>
    <property type="molecule type" value="Genomic_DNA"/>
</dbReference>
<sequence length="143" mass="16119">MRYHHQQGKAKVLTQLGEDQASLHQFHVSIRNVHTNSHRGYILTGCLRQAINIPHRLPVGQERRINAPQEFQSIWNHQADRSESLTHEPSSHRVHCTSSSTPLGGTRKKDQEHECSIQSPPGPTKLHSSTQSNPTISIRALFA</sequence>
<comment type="caution">
    <text evidence="2">The sequence shown here is derived from an EMBL/GenBank/DDBJ whole genome shotgun (WGS) entry which is preliminary data.</text>
</comment>
<dbReference type="AlphaFoldDB" id="A0AAD3SVA2"/>